<dbReference type="GO" id="GO:0048500">
    <property type="term" value="C:signal recognition particle"/>
    <property type="evidence" value="ECO:0007669"/>
    <property type="project" value="InterPro"/>
</dbReference>
<reference evidence="1" key="2">
    <citation type="submission" date="2020-11" db="EMBL/GenBank/DDBJ databases">
        <authorList>
            <person name="Cecchin M."/>
            <person name="Marcolungo L."/>
            <person name="Rossato M."/>
            <person name="Girolomoni L."/>
            <person name="Cosentino E."/>
            <person name="Cuine S."/>
            <person name="Li-Beisson Y."/>
            <person name="Delledonne M."/>
            <person name="Ballottari M."/>
        </authorList>
    </citation>
    <scope>NUCLEOTIDE SEQUENCE</scope>
    <source>
        <strain evidence="1">211/11P</strain>
        <tissue evidence="1">Whole cell</tissue>
    </source>
</reference>
<gene>
    <name evidence="1" type="ORF">D9Q98_002968</name>
</gene>
<dbReference type="GO" id="GO:0006614">
    <property type="term" value="P:SRP-dependent cotranslational protein targeting to membrane"/>
    <property type="evidence" value="ECO:0007669"/>
    <property type="project" value="InterPro"/>
</dbReference>
<accession>A0A9D4TU92</accession>
<dbReference type="PANTHER" id="PTHR36750:SF1">
    <property type="entry name" value="SEC-C MOTIF PROTEIN"/>
    <property type="match status" value="1"/>
</dbReference>
<keyword evidence="2" id="KW-1185">Reference proteome</keyword>
<dbReference type="OrthoDB" id="511882at2759"/>
<dbReference type="InterPro" id="IPR036891">
    <property type="entry name" value="Signal_recog_part_SRP54_M_sf"/>
</dbReference>
<name>A0A9D4TU92_CHLVU</name>
<dbReference type="AlphaFoldDB" id="A0A9D4TU92"/>
<evidence type="ECO:0000313" key="1">
    <source>
        <dbReference type="EMBL" id="KAI3434914.1"/>
    </source>
</evidence>
<organism evidence="1 2">
    <name type="scientific">Chlorella vulgaris</name>
    <name type="common">Green alga</name>
    <dbReference type="NCBI Taxonomy" id="3077"/>
    <lineage>
        <taxon>Eukaryota</taxon>
        <taxon>Viridiplantae</taxon>
        <taxon>Chlorophyta</taxon>
        <taxon>core chlorophytes</taxon>
        <taxon>Trebouxiophyceae</taxon>
        <taxon>Chlorellales</taxon>
        <taxon>Chlorellaceae</taxon>
        <taxon>Chlorella clade</taxon>
        <taxon>Chlorella</taxon>
    </lineage>
</organism>
<dbReference type="Gene3D" id="1.10.260.30">
    <property type="entry name" value="Signal recognition particle, SRP54 subunit, M-domain"/>
    <property type="match status" value="1"/>
</dbReference>
<sequence length="257" mass="27556">MLTLRQQLRGLVLLAEAAQRHSAASVACSVPPGRPWQLQALAGMHSSRSLEAQPLAGITQWLAQRMPASLGGIKDGELDIETFASSITQARRLGGLTGFVHGTSAISDSTVQGGLRLFEHIIGAMRPEEKKDLALFDRAARQRVAAEARCTTGQVDDCIARFLWTQQMTRQLAALKKEGKELPNDMAALEARLGTWRSYKTEHDTADGGSAAAVPLAHLDAKGKPCGLAGMPVGKNTKCPTTKRSFKACCGKSLRLV</sequence>
<dbReference type="GO" id="GO:0008312">
    <property type="term" value="F:7S RNA binding"/>
    <property type="evidence" value="ECO:0007669"/>
    <property type="project" value="InterPro"/>
</dbReference>
<dbReference type="SUPFAM" id="SSF47446">
    <property type="entry name" value="Signal peptide-binding domain"/>
    <property type="match status" value="1"/>
</dbReference>
<dbReference type="Proteomes" id="UP001055712">
    <property type="component" value="Unassembled WGS sequence"/>
</dbReference>
<dbReference type="PANTHER" id="PTHR36750">
    <property type="entry name" value="SEC-C MOTIF PROTEIN"/>
    <property type="match status" value="1"/>
</dbReference>
<reference evidence="1" key="1">
    <citation type="journal article" date="2019" name="Plant J.">
        <title>Chlorella vulgaris genome assembly and annotation reveals the molecular basis for metabolic acclimation to high light conditions.</title>
        <authorList>
            <person name="Cecchin M."/>
            <person name="Marcolungo L."/>
            <person name="Rossato M."/>
            <person name="Girolomoni L."/>
            <person name="Cosentino E."/>
            <person name="Cuine S."/>
            <person name="Li-Beisson Y."/>
            <person name="Delledonne M."/>
            <person name="Ballottari M."/>
        </authorList>
    </citation>
    <scope>NUCLEOTIDE SEQUENCE</scope>
    <source>
        <strain evidence="1">211/11P</strain>
    </source>
</reference>
<protein>
    <submittedName>
        <fullName evidence="1">Uncharacterized protein</fullName>
    </submittedName>
</protein>
<dbReference type="EMBL" id="SIDB01000003">
    <property type="protein sequence ID" value="KAI3434914.1"/>
    <property type="molecule type" value="Genomic_DNA"/>
</dbReference>
<proteinExistence type="predicted"/>
<comment type="caution">
    <text evidence="1">The sequence shown here is derived from an EMBL/GenBank/DDBJ whole genome shotgun (WGS) entry which is preliminary data.</text>
</comment>
<evidence type="ECO:0000313" key="2">
    <source>
        <dbReference type="Proteomes" id="UP001055712"/>
    </source>
</evidence>